<evidence type="ECO:0000256" key="7">
    <source>
        <dbReference type="ARBA" id="ARBA00023136"/>
    </source>
</evidence>
<protein>
    <submittedName>
        <fullName evidence="11">Glycerol-3-phosphate acyltransferase 3</fullName>
    </submittedName>
</protein>
<evidence type="ECO:0000256" key="5">
    <source>
        <dbReference type="ARBA" id="ARBA00022989"/>
    </source>
</evidence>
<organism evidence="11 12">
    <name type="scientific">Geodia barretti</name>
    <name type="common">Barrett's horny sponge</name>
    <dbReference type="NCBI Taxonomy" id="519541"/>
    <lineage>
        <taxon>Eukaryota</taxon>
        <taxon>Metazoa</taxon>
        <taxon>Porifera</taxon>
        <taxon>Demospongiae</taxon>
        <taxon>Heteroscleromorpha</taxon>
        <taxon>Tetractinellida</taxon>
        <taxon>Astrophorina</taxon>
        <taxon>Geodiidae</taxon>
        <taxon>Geodia</taxon>
    </lineage>
</organism>
<dbReference type="Proteomes" id="UP001174909">
    <property type="component" value="Unassembled WGS sequence"/>
</dbReference>
<dbReference type="GO" id="GO:0005886">
    <property type="term" value="C:plasma membrane"/>
    <property type="evidence" value="ECO:0007669"/>
    <property type="project" value="InterPro"/>
</dbReference>
<accession>A0AA35SNI7</accession>
<keyword evidence="8" id="KW-0594">Phospholipid biosynthesis</keyword>
<keyword evidence="12" id="KW-1185">Reference proteome</keyword>
<evidence type="ECO:0000313" key="11">
    <source>
        <dbReference type="EMBL" id="CAI8032704.1"/>
    </source>
</evidence>
<gene>
    <name evidence="11" type="ORF">GBAR_LOCUS18462</name>
</gene>
<keyword evidence="6" id="KW-0443">Lipid metabolism</keyword>
<evidence type="ECO:0000256" key="10">
    <source>
        <dbReference type="SAM" id="Phobius"/>
    </source>
</evidence>
<evidence type="ECO:0000256" key="4">
    <source>
        <dbReference type="ARBA" id="ARBA00022692"/>
    </source>
</evidence>
<evidence type="ECO:0000256" key="8">
    <source>
        <dbReference type="ARBA" id="ARBA00023209"/>
    </source>
</evidence>
<name>A0AA35SNI7_GEOBA</name>
<feature type="transmembrane region" description="Helical" evidence="10">
    <location>
        <begin position="47"/>
        <end position="68"/>
    </location>
</feature>
<keyword evidence="1" id="KW-1003">Cell membrane</keyword>
<evidence type="ECO:0000256" key="3">
    <source>
        <dbReference type="ARBA" id="ARBA00022679"/>
    </source>
</evidence>
<dbReference type="GO" id="GO:0043772">
    <property type="term" value="F:acyl-phosphate glycerol-3-phosphate acyltransferase activity"/>
    <property type="evidence" value="ECO:0007669"/>
    <property type="project" value="InterPro"/>
</dbReference>
<dbReference type="InterPro" id="IPR003811">
    <property type="entry name" value="G3P_acylTferase_PlsY"/>
</dbReference>
<keyword evidence="9" id="KW-1208">Phospholipid metabolism</keyword>
<keyword evidence="11" id="KW-0012">Acyltransferase</keyword>
<keyword evidence="5 10" id="KW-1133">Transmembrane helix</keyword>
<evidence type="ECO:0000256" key="2">
    <source>
        <dbReference type="ARBA" id="ARBA00022516"/>
    </source>
</evidence>
<keyword evidence="7 10" id="KW-0472">Membrane</keyword>
<comment type="caution">
    <text evidence="11">The sequence shown here is derived from an EMBL/GenBank/DDBJ whole genome shotgun (WGS) entry which is preliminary data.</text>
</comment>
<dbReference type="AlphaFoldDB" id="A0AA35SNI7"/>
<evidence type="ECO:0000313" key="12">
    <source>
        <dbReference type="Proteomes" id="UP001174909"/>
    </source>
</evidence>
<evidence type="ECO:0000256" key="9">
    <source>
        <dbReference type="ARBA" id="ARBA00023264"/>
    </source>
</evidence>
<proteinExistence type="predicted"/>
<dbReference type="GO" id="GO:0008654">
    <property type="term" value="P:phospholipid biosynthetic process"/>
    <property type="evidence" value="ECO:0007669"/>
    <property type="project" value="UniProtKB-KW"/>
</dbReference>
<keyword evidence="2" id="KW-0444">Lipid biosynthesis</keyword>
<evidence type="ECO:0000256" key="1">
    <source>
        <dbReference type="ARBA" id="ARBA00022475"/>
    </source>
</evidence>
<dbReference type="PANTHER" id="PTHR30309">
    <property type="entry name" value="INNER MEMBRANE PROTEIN YGIH"/>
    <property type="match status" value="1"/>
</dbReference>
<dbReference type="Pfam" id="PF02660">
    <property type="entry name" value="G3P_acyltransf"/>
    <property type="match status" value="1"/>
</dbReference>
<evidence type="ECO:0000256" key="6">
    <source>
        <dbReference type="ARBA" id="ARBA00023098"/>
    </source>
</evidence>
<dbReference type="PANTHER" id="PTHR30309:SF0">
    <property type="entry name" value="GLYCEROL-3-PHOSPHATE ACYLTRANSFERASE-RELATED"/>
    <property type="match status" value="1"/>
</dbReference>
<feature type="transmembrane region" description="Helical" evidence="10">
    <location>
        <begin position="106"/>
        <end position="122"/>
    </location>
</feature>
<dbReference type="SMART" id="SM01207">
    <property type="entry name" value="G3P_acyltransf"/>
    <property type="match status" value="1"/>
</dbReference>
<keyword evidence="3" id="KW-0808">Transferase</keyword>
<keyword evidence="4 10" id="KW-0812">Transmembrane</keyword>
<sequence>MLDVSKGVLAVFLAGEVIGHREAEVAAGLMALAGHNWPVFLGFRGGRGIATGAGALSVLSPIAAAVAFSTFAATTLVSRYVSLGSIVGVIAACVTLVALYLLGQTFSVYTLYGFLGGAIIIWQHRDNIQRIRDGSERRLGTPATKAN</sequence>
<dbReference type="EMBL" id="CASHTH010002619">
    <property type="protein sequence ID" value="CAI8032704.1"/>
    <property type="molecule type" value="Genomic_DNA"/>
</dbReference>
<feature type="transmembrane region" description="Helical" evidence="10">
    <location>
        <begin position="80"/>
        <end position="100"/>
    </location>
</feature>
<reference evidence="11" key="1">
    <citation type="submission" date="2023-03" db="EMBL/GenBank/DDBJ databases">
        <authorList>
            <person name="Steffen K."/>
            <person name="Cardenas P."/>
        </authorList>
    </citation>
    <scope>NUCLEOTIDE SEQUENCE</scope>
</reference>